<evidence type="ECO:0000313" key="3">
    <source>
        <dbReference type="EMBL" id="TRX96051.1"/>
    </source>
</evidence>
<dbReference type="InterPro" id="IPR029058">
    <property type="entry name" value="AB_hydrolase_fold"/>
</dbReference>
<dbReference type="STRING" id="2512241.A0A553I769"/>
<dbReference type="InterPro" id="IPR053178">
    <property type="entry name" value="Osmoadaptation_assoc"/>
</dbReference>
<reference evidence="4" key="1">
    <citation type="submission" date="2019-06" db="EMBL/GenBank/DDBJ databases">
        <title>Draft genome sequence of the griseofulvin-producing fungus Xylaria cubensis strain G536.</title>
        <authorList>
            <person name="Mead M.E."/>
            <person name="Raja H.A."/>
            <person name="Steenwyk J.L."/>
            <person name="Knowles S.L."/>
            <person name="Oberlies N.H."/>
            <person name="Rokas A."/>
        </authorList>
    </citation>
    <scope>NUCLEOTIDE SEQUENCE [LARGE SCALE GENOMIC DNA]</scope>
    <source>
        <strain evidence="4">G536</strain>
    </source>
</reference>
<comment type="caution">
    <text evidence="3">The sequence shown here is derived from an EMBL/GenBank/DDBJ whole genome shotgun (WGS) entry which is preliminary data.</text>
</comment>
<dbReference type="Gene3D" id="3.40.50.1820">
    <property type="entry name" value="alpha/beta hydrolase"/>
    <property type="match status" value="1"/>
</dbReference>
<dbReference type="Proteomes" id="UP000319160">
    <property type="component" value="Unassembled WGS sequence"/>
</dbReference>
<dbReference type="SUPFAM" id="SSF53474">
    <property type="entry name" value="alpha/beta-Hydrolases"/>
    <property type="match status" value="1"/>
</dbReference>
<dbReference type="OrthoDB" id="3525185at2759"/>
<dbReference type="PANTHER" id="PTHR38111:SF2">
    <property type="entry name" value="FINGER DOMAIN PROTEIN, PUTATIVE (AFU_ORTHOLOGUE AFUA_1G01560)-RELATED"/>
    <property type="match status" value="1"/>
</dbReference>
<dbReference type="Pfam" id="PF00975">
    <property type="entry name" value="Thioesterase"/>
    <property type="match status" value="1"/>
</dbReference>
<feature type="domain" description="Thioesterase" evidence="2">
    <location>
        <begin position="23"/>
        <end position="129"/>
    </location>
</feature>
<protein>
    <recommendedName>
        <fullName evidence="2">Thioesterase domain-containing protein</fullName>
    </recommendedName>
</protein>
<evidence type="ECO:0000259" key="2">
    <source>
        <dbReference type="Pfam" id="PF00975"/>
    </source>
</evidence>
<gene>
    <name evidence="3" type="ORF">FHL15_003193</name>
</gene>
<accession>A0A553I769</accession>
<proteinExistence type="predicted"/>
<name>A0A553I769_9PEZI</name>
<dbReference type="InterPro" id="IPR001031">
    <property type="entry name" value="Thioesterase"/>
</dbReference>
<feature type="region of interest" description="Disordered" evidence="1">
    <location>
        <begin position="327"/>
        <end position="346"/>
    </location>
</feature>
<dbReference type="EMBL" id="VFLP01000013">
    <property type="protein sequence ID" value="TRX96051.1"/>
    <property type="molecule type" value="Genomic_DNA"/>
</dbReference>
<dbReference type="PANTHER" id="PTHR38111">
    <property type="entry name" value="ZN(2)-C6 FUNGAL-TYPE DOMAIN-CONTAINING PROTEIN-RELATED"/>
    <property type="match status" value="1"/>
</dbReference>
<dbReference type="AlphaFoldDB" id="A0A553I769"/>
<organism evidence="3 4">
    <name type="scientific">Xylaria flabelliformis</name>
    <dbReference type="NCBI Taxonomy" id="2512241"/>
    <lineage>
        <taxon>Eukaryota</taxon>
        <taxon>Fungi</taxon>
        <taxon>Dikarya</taxon>
        <taxon>Ascomycota</taxon>
        <taxon>Pezizomycotina</taxon>
        <taxon>Sordariomycetes</taxon>
        <taxon>Xylariomycetidae</taxon>
        <taxon>Xylariales</taxon>
        <taxon>Xylariaceae</taxon>
        <taxon>Xylaria</taxon>
    </lineage>
</organism>
<keyword evidence="4" id="KW-1185">Reference proteome</keyword>
<evidence type="ECO:0000256" key="1">
    <source>
        <dbReference type="SAM" id="MobiDB-lite"/>
    </source>
</evidence>
<sequence length="801" mass="90569">MLENPALIYEGPVFPWLDKQAAPLILLHDGGGTTFSYHCLHPIGRTIYGIHNARFDEGGYWESGIPGMASHYIELIETILPQGGDILLGGWSLGGILSLEVAWQLANRSADKYPKFNILGMIFIDSVYTKSLGEFREMPDLTAQPIVKSSEELSTMPLLEKVGLNMTHARMMITRWELPDWTGREDEIPQTILMRAKELYQPDGQAFVDHSRQFRLLGWDRYHGARWIKEVVDLEGHHFNIFESKYLADVTMKIATAADSFDYRATKATIWLGSHDLKAARLVGGKRSSVMSRNQVAGSVEKVQEAIDFNSQSVGNVTWVNDHEVRKDKQTIQQQKRPKKRAHPYATARLKRAQDQLTRTAPLSRALNPLVLAVQSITGQFLELCHPLSETQEAPFAWLGEIQEMGQDIDALPLALSALALGWAGHVNDQPRLADTGLQLYNAAIRQLRGDISTYSPAQSLIVTTIFVVFELCQFGSQGNPGWLTHMKGIAAFLQALGPEKVSIDPYLKIFSFCRVVFIMQGLKRRRSVCAGSHMWMHGPFRNRKKNAYHQFYDLSAEACELLGHADSLAQPSDKPAVETKQPAEVLDSMLHLISRLRRWMQNSSHVGFSGPFKFPDDDLVTRHRLDRARARGYPTKLPSDSAWTSDSLYWQRMMYNYWTLRLDLFMTIFDNSILSSLLENSDSLKALLMSELNTSSSGEERAPIALIYEECRMLASNIAINCTSACQSTYQNFGSLVTVYTLETAIRWYERHNRDASELDTELEQHCRAILGGIKTEESKDPCPFEVSILTDEVLRRNWC</sequence>
<evidence type="ECO:0000313" key="4">
    <source>
        <dbReference type="Proteomes" id="UP000319160"/>
    </source>
</evidence>